<dbReference type="Proteomes" id="UP000245934">
    <property type="component" value="Unassembled WGS sequence"/>
</dbReference>
<protein>
    <submittedName>
        <fullName evidence="1">Uncharacterized protein</fullName>
    </submittedName>
</protein>
<gene>
    <name evidence="1" type="ORF">DLD82_04790</name>
</gene>
<name>A0A2V2NIL6_9EURY</name>
<dbReference type="AlphaFoldDB" id="A0A2V2NIL6"/>
<keyword evidence="2" id="KW-1185">Reference proteome</keyword>
<evidence type="ECO:0000313" key="2">
    <source>
        <dbReference type="Proteomes" id="UP000245934"/>
    </source>
</evidence>
<evidence type="ECO:0000313" key="1">
    <source>
        <dbReference type="EMBL" id="PWR75451.1"/>
    </source>
</evidence>
<reference evidence="1 2" key="1">
    <citation type="submission" date="2018-05" db="EMBL/GenBank/DDBJ databases">
        <title>Draft genome of Methanospirillum stamsii Pt1.</title>
        <authorList>
            <person name="Dueholm M.S."/>
            <person name="Nielsen P.H."/>
            <person name="Bakmann L.F."/>
            <person name="Otzen D.E."/>
        </authorList>
    </citation>
    <scope>NUCLEOTIDE SEQUENCE [LARGE SCALE GENOMIC DNA]</scope>
    <source>
        <strain evidence="1 2">Pt1</strain>
    </source>
</reference>
<comment type="caution">
    <text evidence="1">The sequence shown here is derived from an EMBL/GenBank/DDBJ whole genome shotgun (WGS) entry which is preliminary data.</text>
</comment>
<accession>A0A2V2NIL6</accession>
<dbReference type="RefSeq" id="WP_109939970.1">
    <property type="nucleotide sequence ID" value="NZ_CP176366.1"/>
</dbReference>
<organism evidence="1 2">
    <name type="scientific">Methanospirillum stamsii</name>
    <dbReference type="NCBI Taxonomy" id="1277351"/>
    <lineage>
        <taxon>Archaea</taxon>
        <taxon>Methanobacteriati</taxon>
        <taxon>Methanobacteriota</taxon>
        <taxon>Stenosarchaea group</taxon>
        <taxon>Methanomicrobia</taxon>
        <taxon>Methanomicrobiales</taxon>
        <taxon>Methanospirillaceae</taxon>
        <taxon>Methanospirillum</taxon>
    </lineage>
</organism>
<dbReference type="GeneID" id="97609623"/>
<dbReference type="OrthoDB" id="117677at2157"/>
<sequence length="110" mass="12210">MNTIGKAGRTAVYTAISILKSSGYIAEKVTGSSRKFDIIAWNRDKLIGFVIRRSRTKGIAGYSSLIAELAGLVQKQLFPGEIQVWLFQSYEWKRYQVLPGGAIEISGRLV</sequence>
<dbReference type="EMBL" id="QGMZ01000010">
    <property type="protein sequence ID" value="PWR75451.1"/>
    <property type="molecule type" value="Genomic_DNA"/>
</dbReference>
<proteinExistence type="predicted"/>